<dbReference type="InterPro" id="IPR016024">
    <property type="entry name" value="ARM-type_fold"/>
</dbReference>
<reference evidence="8" key="2">
    <citation type="submission" date="2025-04" db="UniProtKB">
        <authorList>
            <consortium name="RefSeq"/>
        </authorList>
    </citation>
    <scope>IDENTIFICATION</scope>
    <source>
        <strain evidence="8">USDA-PBARC FA_bdor</strain>
        <tissue evidence="8">Whole organism</tissue>
    </source>
</reference>
<dbReference type="Pfam" id="PF12333">
    <property type="entry name" value="Ipi1_N"/>
    <property type="match status" value="1"/>
</dbReference>
<dbReference type="SUPFAM" id="SSF48371">
    <property type="entry name" value="ARM repeat"/>
    <property type="match status" value="1"/>
</dbReference>
<dbReference type="GeneID" id="105272034"/>
<comment type="subcellular location">
    <subcellularLocation>
        <location evidence="1">Nucleus</location>
    </subcellularLocation>
</comment>
<dbReference type="InterPro" id="IPR011989">
    <property type="entry name" value="ARM-like"/>
</dbReference>
<evidence type="ECO:0000256" key="2">
    <source>
        <dbReference type="ARBA" id="ARBA00006427"/>
    </source>
</evidence>
<dbReference type="AlphaFoldDB" id="A0A0C9RY26"/>
<dbReference type="PANTHER" id="PTHR16056:SF2">
    <property type="entry name" value="TESTIS-EXPRESSED PROTEIN 10"/>
    <property type="match status" value="1"/>
</dbReference>
<dbReference type="Proteomes" id="UP000694866">
    <property type="component" value="Unplaced"/>
</dbReference>
<dbReference type="EMBL" id="GBYB01012801">
    <property type="protein sequence ID" value="JAG82568.1"/>
    <property type="molecule type" value="Transcribed_RNA"/>
</dbReference>
<protein>
    <submittedName>
        <fullName evidence="8">Testis-expressed sequence 10 protein homolog isoform X1</fullName>
    </submittedName>
    <submittedName>
        <fullName evidence="6">Tex10_0 protein</fullName>
    </submittedName>
    <submittedName>
        <fullName evidence="5">Tex10_1 protein</fullName>
    </submittedName>
</protein>
<evidence type="ECO:0000256" key="1">
    <source>
        <dbReference type="ARBA" id="ARBA00004123"/>
    </source>
</evidence>
<dbReference type="EMBL" id="GBYB01012800">
    <property type="protein sequence ID" value="JAG82567.1"/>
    <property type="molecule type" value="Transcribed_RNA"/>
</dbReference>
<evidence type="ECO:0000259" key="4">
    <source>
        <dbReference type="Pfam" id="PF12333"/>
    </source>
</evidence>
<proteinExistence type="inferred from homology"/>
<accession>A0A9R1TN10</accession>
<keyword evidence="7" id="KW-1185">Reference proteome</keyword>
<dbReference type="PANTHER" id="PTHR16056">
    <property type="entry name" value="REGULATOR OF MICROTUBULE DYNAMICS PROTEIN"/>
    <property type="match status" value="1"/>
</dbReference>
<evidence type="ECO:0000313" key="8">
    <source>
        <dbReference type="RefSeq" id="XP_011312204.1"/>
    </source>
</evidence>
<comment type="similarity">
    <text evidence="2">Belongs to the IPI1/TEX10 family.</text>
</comment>
<evidence type="ECO:0000313" key="6">
    <source>
        <dbReference type="EMBL" id="JAG82568.1"/>
    </source>
</evidence>
<dbReference type="GO" id="GO:0071339">
    <property type="term" value="C:MLL1 complex"/>
    <property type="evidence" value="ECO:0007669"/>
    <property type="project" value="TreeGrafter"/>
</dbReference>
<dbReference type="Gene3D" id="1.25.10.10">
    <property type="entry name" value="Leucine-rich Repeat Variant"/>
    <property type="match status" value="1"/>
</dbReference>
<gene>
    <name evidence="6" type="primary">tex10_0</name>
    <name evidence="8" type="synonym">LOC105272034</name>
    <name evidence="5" type="synonym">tex10_1</name>
    <name evidence="5" type="ORF">g.14893</name>
    <name evidence="6" type="ORF">g.14897</name>
</gene>
<name>A0A0C9RY26_9HYME</name>
<evidence type="ECO:0000313" key="7">
    <source>
        <dbReference type="Proteomes" id="UP000694866"/>
    </source>
</evidence>
<evidence type="ECO:0000313" key="5">
    <source>
        <dbReference type="EMBL" id="JAG82567.1"/>
    </source>
</evidence>
<reference evidence="6" key="1">
    <citation type="submission" date="2015-01" db="EMBL/GenBank/DDBJ databases">
        <title>Transcriptome Assembly of Fopius arisanus.</title>
        <authorList>
            <person name="Geib S."/>
        </authorList>
    </citation>
    <scope>NUCLEOTIDE SEQUENCE</scope>
</reference>
<keyword evidence="3" id="KW-0539">Nucleus</keyword>
<sequence>MGKNHRHQKNLKFEKAKVKLKTKKGKTLPKGQNITDTSFKVKKIIVREQLKSHERDEIVSRRKLNVKELLSRLQHHNSTVRQAAIQELKEILQSYPPELLSAHLSILLQGISSLALDKERDIRKDTLKALSLLLGPLSTYQLAPFAEILVSYLCCTMTHINPSIKEDSLNFLDVLIHSCPSLLSKNTHKILPNFLDMISTHSHTSIPRQLTTTLNSRNTTIKWRIKVLQRLSSIFISIINDLKSRKNEGIKSEARRIFVDDKTTFLNCSHENNLAIWHISDDDRVVGYGGLRDEDFKCYVKSLMPLMMESWIEVRPKDVDGKQGSLWSQEAAEMLGVVVRILINLLDILEMFEGEEISGWFRVEVLEGVGKFLMGGFPYGLIKSVNQKGRKGRIKRQDDFGEGESDGNGLIEENLGLGLIFVGLSCREVGLGKREKEELERVVQYVCDQLNNWKCNEAAASSALCKFLRVLFLKASKNLYRNGISLVNILRRTISAACRQPKRELQSQLFAILGEIVLDHRLNELQSESSFKKFIKTLPDLLLKENIHENTIQMLNRAVLQHGTWICGELAKKQNQIIENAKTIDIVGSIDDNQSRLMICNLLHFLDGQIYF</sequence>
<feature type="domain" description="Pre-rRNA-processing protein Ipi1 N-terminal" evidence="4">
    <location>
        <begin position="141"/>
        <end position="234"/>
    </location>
</feature>
<accession>A0A0C9RY26</accession>
<evidence type="ECO:0000256" key="3">
    <source>
        <dbReference type="ARBA" id="ARBA00023242"/>
    </source>
</evidence>
<dbReference type="KEGG" id="fas:105272034"/>
<dbReference type="InterPro" id="IPR024679">
    <property type="entry name" value="Ipi1_N"/>
</dbReference>
<organism evidence="6">
    <name type="scientific">Fopius arisanus</name>
    <dbReference type="NCBI Taxonomy" id="64838"/>
    <lineage>
        <taxon>Eukaryota</taxon>
        <taxon>Metazoa</taxon>
        <taxon>Ecdysozoa</taxon>
        <taxon>Arthropoda</taxon>
        <taxon>Hexapoda</taxon>
        <taxon>Insecta</taxon>
        <taxon>Pterygota</taxon>
        <taxon>Neoptera</taxon>
        <taxon>Endopterygota</taxon>
        <taxon>Hymenoptera</taxon>
        <taxon>Apocrita</taxon>
        <taxon>Ichneumonoidea</taxon>
        <taxon>Braconidae</taxon>
        <taxon>Opiinae</taxon>
        <taxon>Fopius</taxon>
    </lineage>
</organism>
<dbReference type="RefSeq" id="XP_011312204.1">
    <property type="nucleotide sequence ID" value="XM_011313902.1"/>
</dbReference>